<gene>
    <name evidence="1" type="ORF">EZS27_034925</name>
</gene>
<dbReference type="EMBL" id="SNRY01005639">
    <property type="protein sequence ID" value="KAA6314458.1"/>
    <property type="molecule type" value="Genomic_DNA"/>
</dbReference>
<dbReference type="AlphaFoldDB" id="A0A5J4Q0E8"/>
<reference evidence="1" key="1">
    <citation type="submission" date="2019-03" db="EMBL/GenBank/DDBJ databases">
        <title>Single cell metagenomics reveals metabolic interactions within the superorganism composed of flagellate Streblomastix strix and complex community of Bacteroidetes bacteria on its surface.</title>
        <authorList>
            <person name="Treitli S.C."/>
            <person name="Kolisko M."/>
            <person name="Husnik F."/>
            <person name="Keeling P."/>
            <person name="Hampl V."/>
        </authorList>
    </citation>
    <scope>NUCLEOTIDE SEQUENCE</scope>
    <source>
        <strain evidence="1">STM</strain>
    </source>
</reference>
<name>A0A5J4Q0E8_9ZZZZ</name>
<sequence length="21" mass="2604">MINEYFKELFNNIEIFALVQK</sequence>
<proteinExistence type="predicted"/>
<accession>A0A5J4Q0E8</accession>
<organism evidence="1">
    <name type="scientific">termite gut metagenome</name>
    <dbReference type="NCBI Taxonomy" id="433724"/>
    <lineage>
        <taxon>unclassified sequences</taxon>
        <taxon>metagenomes</taxon>
        <taxon>organismal metagenomes</taxon>
    </lineage>
</organism>
<comment type="caution">
    <text evidence="1">The sequence shown here is derived from an EMBL/GenBank/DDBJ whole genome shotgun (WGS) entry which is preliminary data.</text>
</comment>
<protein>
    <submittedName>
        <fullName evidence="1">Uncharacterized protein</fullName>
    </submittedName>
</protein>
<evidence type="ECO:0000313" key="1">
    <source>
        <dbReference type="EMBL" id="KAA6314458.1"/>
    </source>
</evidence>